<name>A0ABN1HUP1_9SPHN</name>
<accession>A0ABN1HUP1</accession>
<keyword evidence="1" id="KW-0472">Membrane</keyword>
<evidence type="ECO:0000256" key="1">
    <source>
        <dbReference type="SAM" id="Phobius"/>
    </source>
</evidence>
<keyword evidence="1" id="KW-1133">Transmembrane helix</keyword>
<protein>
    <recommendedName>
        <fullName evidence="4">DUF2909 domain-containing protein</fullName>
    </recommendedName>
</protein>
<evidence type="ECO:0008006" key="4">
    <source>
        <dbReference type="Google" id="ProtNLM"/>
    </source>
</evidence>
<keyword evidence="3" id="KW-1185">Reference proteome</keyword>
<comment type="caution">
    <text evidence="2">The sequence shown here is derived from an EMBL/GenBank/DDBJ whole genome shotgun (WGS) entry which is preliminary data.</text>
</comment>
<dbReference type="EMBL" id="BAAAES010000008">
    <property type="protein sequence ID" value="GAA0668290.1"/>
    <property type="molecule type" value="Genomic_DNA"/>
</dbReference>
<organism evidence="2 3">
    <name type="scientific">Sphingomonas insulae</name>
    <dbReference type="NCBI Taxonomy" id="424800"/>
    <lineage>
        <taxon>Bacteria</taxon>
        <taxon>Pseudomonadati</taxon>
        <taxon>Pseudomonadota</taxon>
        <taxon>Alphaproteobacteria</taxon>
        <taxon>Sphingomonadales</taxon>
        <taxon>Sphingomonadaceae</taxon>
        <taxon>Sphingomonas</taxon>
    </lineage>
</organism>
<proteinExistence type="predicted"/>
<keyword evidence="1" id="KW-0812">Transmembrane</keyword>
<gene>
    <name evidence="2" type="ORF">GCM10009102_18140</name>
</gene>
<evidence type="ECO:0000313" key="2">
    <source>
        <dbReference type="EMBL" id="GAA0668290.1"/>
    </source>
</evidence>
<evidence type="ECO:0000313" key="3">
    <source>
        <dbReference type="Proteomes" id="UP001500238"/>
    </source>
</evidence>
<reference evidence="2 3" key="1">
    <citation type="journal article" date="2019" name="Int. J. Syst. Evol. Microbiol.">
        <title>The Global Catalogue of Microorganisms (GCM) 10K type strain sequencing project: providing services to taxonomists for standard genome sequencing and annotation.</title>
        <authorList>
            <consortium name="The Broad Institute Genomics Platform"/>
            <consortium name="The Broad Institute Genome Sequencing Center for Infectious Disease"/>
            <person name="Wu L."/>
            <person name="Ma J."/>
        </authorList>
    </citation>
    <scope>NUCLEOTIDE SEQUENCE [LARGE SCALE GENOMIC DNA]</scope>
    <source>
        <strain evidence="2 3">JCM 14603</strain>
    </source>
</reference>
<dbReference type="RefSeq" id="WP_163959354.1">
    <property type="nucleotide sequence ID" value="NZ_BAAAES010000008.1"/>
</dbReference>
<feature type="transmembrane region" description="Helical" evidence="1">
    <location>
        <begin position="6"/>
        <end position="26"/>
    </location>
</feature>
<feature type="transmembrane region" description="Helical" evidence="1">
    <location>
        <begin position="38"/>
        <end position="60"/>
    </location>
</feature>
<dbReference type="Proteomes" id="UP001500238">
    <property type="component" value="Unassembled WGS sequence"/>
</dbReference>
<sequence length="66" mass="7269">MPLQSLIMFIVAAVFGVVGTGLLLALRRPQPPARVYVYRMVGIMAVSLAIVLAFSAHAMWRWSVQP</sequence>